<evidence type="ECO:0000256" key="1">
    <source>
        <dbReference type="SAM" id="MobiDB-lite"/>
    </source>
</evidence>
<name>A0A3D8T495_9EURO</name>
<dbReference type="OrthoDB" id="5427350at2759"/>
<evidence type="ECO:0000313" key="4">
    <source>
        <dbReference type="EMBL" id="RDW92818.1"/>
    </source>
</evidence>
<accession>A0A3D8T495</accession>
<dbReference type="AlphaFoldDB" id="A0A3D8T495"/>
<dbReference type="GeneID" id="38110510"/>
<proteinExistence type="predicted"/>
<feature type="compositionally biased region" description="Low complexity" evidence="1">
    <location>
        <begin position="458"/>
        <end position="471"/>
    </location>
</feature>
<dbReference type="Pfam" id="PF14269">
    <property type="entry name" value="Arylsulfotran_2"/>
    <property type="match status" value="1"/>
</dbReference>
<organism evidence="4 5">
    <name type="scientific">Aspergillus mulundensis</name>
    <dbReference type="NCBI Taxonomy" id="1810919"/>
    <lineage>
        <taxon>Eukaryota</taxon>
        <taxon>Fungi</taxon>
        <taxon>Dikarya</taxon>
        <taxon>Ascomycota</taxon>
        <taxon>Pezizomycotina</taxon>
        <taxon>Eurotiomycetes</taxon>
        <taxon>Eurotiomycetidae</taxon>
        <taxon>Eurotiales</taxon>
        <taxon>Aspergillaceae</taxon>
        <taxon>Aspergillus</taxon>
        <taxon>Aspergillus subgen. Nidulantes</taxon>
    </lineage>
</organism>
<keyword evidence="5" id="KW-1185">Reference proteome</keyword>
<evidence type="ECO:0008006" key="6">
    <source>
        <dbReference type="Google" id="ProtNLM"/>
    </source>
</evidence>
<comment type="caution">
    <text evidence="4">The sequence shown here is derived from an EMBL/GenBank/DDBJ whole genome shotgun (WGS) entry which is preliminary data.</text>
</comment>
<feature type="chain" id="PRO_5017709672" description="ASST-domain-containing protein" evidence="3">
    <location>
        <begin position="18"/>
        <end position="681"/>
    </location>
</feature>
<sequence>MWRPFIAITALLNLAGAFRDSEPTGEWPTELYRTSSVLGTSVYSVRSNAACKDGLYTFLSPRGEGVAARGPTILDQEGELVWTSESTTIGAAYNLDVQEYKGNQYLTFWEGDDKLDGHGRGTIHMLDQQYIKRYEIQGPTGASADFHEFRITRDDTALFTIYETVSVDLRAVRGPERGWVWDSRFVEIDIETNEVLFDWRASEHFNVTDVERPSGSPGWSYGDPWDFFHLHSVDKDAKGNYLISAVHTDHLTYLNGSSGDIIWRLGGEHSDFEDLSEGRGSTFAWPHDARFQDGDKKITLFDNTTPGDKVNRGLLLDVDQSSMKVSIRSEFRAFGHAGVTPESQPQSDGSIQALNNGNVLVSYGKNGAAWTEFTKMAVPMCHTQFGAISSFGTGNPASYRVRKHAWVGKPDTTPAFELNGYEAAVSWNGATEVGRWVLEGSQVPLPIHHSNPDDADGNDPNPNPNSGKSDNFFSAITTVKRTGFETIINIPFHTDQPFLRVRALDRKGQIIGTSAILPFNATMKGSNSPAGPPSESGSHHPAALIFAGVSAALVLIACIYFFRRYCWAFCLRSCRRARLGRYRYLPGYRGRDEEENWEEYYANGEQEEGLHIATDTESDDSDVEVSELDNPRLSPALLSPALGSRLSWQSSLGSPGSSIGRSVLVRTPSTYSNVSSREKQQ</sequence>
<dbReference type="PANTHER" id="PTHR35340">
    <property type="entry name" value="PQQ ENZYME REPEAT PROTEIN-RELATED"/>
    <property type="match status" value="1"/>
</dbReference>
<protein>
    <recommendedName>
        <fullName evidence="6">ASST-domain-containing protein</fullName>
    </recommendedName>
</protein>
<dbReference type="InterPro" id="IPR039535">
    <property type="entry name" value="ASST-like"/>
</dbReference>
<dbReference type="InterPro" id="IPR053143">
    <property type="entry name" value="Arylsulfate_ST"/>
</dbReference>
<evidence type="ECO:0000313" key="5">
    <source>
        <dbReference type="Proteomes" id="UP000256690"/>
    </source>
</evidence>
<dbReference type="Proteomes" id="UP000256690">
    <property type="component" value="Unassembled WGS sequence"/>
</dbReference>
<reference evidence="4 5" key="1">
    <citation type="journal article" date="2018" name="IMA Fungus">
        <title>IMA Genome-F 9: Draft genome sequence of Annulohypoxylon stygium, Aspergillus mulundensis, Berkeleyomyces basicola (syn. Thielaviopsis basicola), Ceratocystis smalleyi, two Cercospora beticola strains, Coleophoma cylindrospora, Fusarium fracticaudum, Phialophora cf. hyalina, and Morchella septimelata.</title>
        <authorList>
            <person name="Wingfield B.D."/>
            <person name="Bills G.F."/>
            <person name="Dong Y."/>
            <person name="Huang W."/>
            <person name="Nel W.J."/>
            <person name="Swalarsk-Parry B.S."/>
            <person name="Vaghefi N."/>
            <person name="Wilken P.M."/>
            <person name="An Z."/>
            <person name="de Beer Z.W."/>
            <person name="De Vos L."/>
            <person name="Chen L."/>
            <person name="Duong T.A."/>
            <person name="Gao Y."/>
            <person name="Hammerbacher A."/>
            <person name="Kikkert J.R."/>
            <person name="Li Y."/>
            <person name="Li H."/>
            <person name="Li K."/>
            <person name="Li Q."/>
            <person name="Liu X."/>
            <person name="Ma X."/>
            <person name="Naidoo K."/>
            <person name="Pethybridge S.J."/>
            <person name="Sun J."/>
            <person name="Steenkamp E.T."/>
            <person name="van der Nest M.A."/>
            <person name="van Wyk S."/>
            <person name="Wingfield M.J."/>
            <person name="Xiong C."/>
            <person name="Yue Q."/>
            <person name="Zhang X."/>
        </authorList>
    </citation>
    <scope>NUCLEOTIDE SEQUENCE [LARGE SCALE GENOMIC DNA]</scope>
    <source>
        <strain evidence="4 5">DSM 5745</strain>
    </source>
</reference>
<feature type="transmembrane region" description="Helical" evidence="2">
    <location>
        <begin position="542"/>
        <end position="562"/>
    </location>
</feature>
<dbReference type="EMBL" id="PVWQ01000001">
    <property type="protein sequence ID" value="RDW92818.1"/>
    <property type="molecule type" value="Genomic_DNA"/>
</dbReference>
<feature type="signal peptide" evidence="3">
    <location>
        <begin position="1"/>
        <end position="17"/>
    </location>
</feature>
<feature type="region of interest" description="Disordered" evidence="1">
    <location>
        <begin position="444"/>
        <end position="471"/>
    </location>
</feature>
<keyword evidence="2" id="KW-1133">Transmembrane helix</keyword>
<dbReference type="PANTHER" id="PTHR35340:SF5">
    <property type="entry name" value="ASST-DOMAIN-CONTAINING PROTEIN"/>
    <property type="match status" value="1"/>
</dbReference>
<keyword evidence="3" id="KW-0732">Signal</keyword>
<gene>
    <name evidence="4" type="ORF">DSM5745_00140</name>
</gene>
<keyword evidence="2" id="KW-0472">Membrane</keyword>
<dbReference type="STRING" id="1810919.A0A3D8T495"/>
<keyword evidence="2" id="KW-0812">Transmembrane</keyword>
<evidence type="ECO:0000256" key="2">
    <source>
        <dbReference type="SAM" id="Phobius"/>
    </source>
</evidence>
<dbReference type="RefSeq" id="XP_026608001.1">
    <property type="nucleotide sequence ID" value="XM_026742156.1"/>
</dbReference>
<evidence type="ECO:0000256" key="3">
    <source>
        <dbReference type="SAM" id="SignalP"/>
    </source>
</evidence>